<reference evidence="6" key="1">
    <citation type="journal article" date="2021" name="Genome Biol. Evol.">
        <title>The assembled and annotated genome of the fairy-ring fungus Marasmius oreades.</title>
        <authorList>
            <person name="Hiltunen M."/>
            <person name="Ament-Velasquez S.L."/>
            <person name="Johannesson H."/>
        </authorList>
    </citation>
    <scope>NUCLEOTIDE SEQUENCE</scope>
    <source>
        <strain evidence="6">03SP1</strain>
    </source>
</reference>
<protein>
    <recommendedName>
        <fullName evidence="5">HMG box domain-containing protein</fullName>
    </recommendedName>
</protein>
<organism evidence="6 7">
    <name type="scientific">Marasmius oreades</name>
    <name type="common">fairy-ring Marasmius</name>
    <dbReference type="NCBI Taxonomy" id="181124"/>
    <lineage>
        <taxon>Eukaryota</taxon>
        <taxon>Fungi</taxon>
        <taxon>Dikarya</taxon>
        <taxon>Basidiomycota</taxon>
        <taxon>Agaricomycotina</taxon>
        <taxon>Agaricomycetes</taxon>
        <taxon>Agaricomycetidae</taxon>
        <taxon>Agaricales</taxon>
        <taxon>Marasmiineae</taxon>
        <taxon>Marasmiaceae</taxon>
        <taxon>Marasmius</taxon>
    </lineage>
</organism>
<keyword evidence="2" id="KW-0804">Transcription</keyword>
<keyword evidence="7" id="KW-1185">Reference proteome</keyword>
<name>A0A9P7UT61_9AGAR</name>
<dbReference type="InterPro" id="IPR036910">
    <property type="entry name" value="HMG_box_dom_sf"/>
</dbReference>
<dbReference type="Gene3D" id="1.10.30.10">
    <property type="entry name" value="High mobility group box domain"/>
    <property type="match status" value="1"/>
</dbReference>
<evidence type="ECO:0000259" key="5">
    <source>
        <dbReference type="PROSITE" id="PS50118"/>
    </source>
</evidence>
<dbReference type="SUPFAM" id="SSF47095">
    <property type="entry name" value="HMG-box"/>
    <property type="match status" value="1"/>
</dbReference>
<evidence type="ECO:0000256" key="4">
    <source>
        <dbReference type="SAM" id="MobiDB-lite"/>
    </source>
</evidence>
<accession>A0A9P7UT61</accession>
<dbReference type="RefSeq" id="XP_043009623.1">
    <property type="nucleotide sequence ID" value="XM_043154332.1"/>
</dbReference>
<comment type="caution">
    <text evidence="6">The sequence shown here is derived from an EMBL/GenBank/DDBJ whole genome shotgun (WGS) entry which is preliminary data.</text>
</comment>
<keyword evidence="1 3" id="KW-0238">DNA-binding</keyword>
<dbReference type="CDD" id="cd01389">
    <property type="entry name" value="HMG-box_ROX1-like"/>
    <property type="match status" value="1"/>
</dbReference>
<gene>
    <name evidence="6" type="ORF">E1B28_009436</name>
</gene>
<proteinExistence type="predicted"/>
<feature type="compositionally biased region" description="Basic residues" evidence="4">
    <location>
        <begin position="122"/>
        <end position="145"/>
    </location>
</feature>
<dbReference type="OrthoDB" id="6247875at2759"/>
<dbReference type="PANTHER" id="PTHR10270">
    <property type="entry name" value="SOX TRANSCRIPTION FACTOR"/>
    <property type="match status" value="1"/>
</dbReference>
<evidence type="ECO:0000313" key="7">
    <source>
        <dbReference type="Proteomes" id="UP001049176"/>
    </source>
</evidence>
<dbReference type="GO" id="GO:0000978">
    <property type="term" value="F:RNA polymerase II cis-regulatory region sequence-specific DNA binding"/>
    <property type="evidence" value="ECO:0007669"/>
    <property type="project" value="TreeGrafter"/>
</dbReference>
<dbReference type="EMBL" id="CM032185">
    <property type="protein sequence ID" value="KAG7093153.1"/>
    <property type="molecule type" value="Genomic_DNA"/>
</dbReference>
<dbReference type="PROSITE" id="PS50118">
    <property type="entry name" value="HMG_BOX_2"/>
    <property type="match status" value="1"/>
</dbReference>
<evidence type="ECO:0000313" key="6">
    <source>
        <dbReference type="EMBL" id="KAG7093153.1"/>
    </source>
</evidence>
<dbReference type="InterPro" id="IPR050140">
    <property type="entry name" value="SRY-related_HMG-box_TF-like"/>
</dbReference>
<feature type="compositionally biased region" description="Basic residues" evidence="4">
    <location>
        <begin position="1"/>
        <end position="11"/>
    </location>
</feature>
<evidence type="ECO:0000256" key="2">
    <source>
        <dbReference type="ARBA" id="ARBA00023163"/>
    </source>
</evidence>
<dbReference type="SMART" id="SM00398">
    <property type="entry name" value="HMG"/>
    <property type="match status" value="1"/>
</dbReference>
<dbReference type="GO" id="GO:0030154">
    <property type="term" value="P:cell differentiation"/>
    <property type="evidence" value="ECO:0007669"/>
    <property type="project" value="TreeGrafter"/>
</dbReference>
<dbReference type="GeneID" id="66078512"/>
<feature type="domain" description="HMG box" evidence="5">
    <location>
        <begin position="30"/>
        <end position="116"/>
    </location>
</feature>
<dbReference type="InterPro" id="IPR009071">
    <property type="entry name" value="HMG_box_dom"/>
</dbReference>
<evidence type="ECO:0000256" key="3">
    <source>
        <dbReference type="PROSITE-ProRule" id="PRU00267"/>
    </source>
</evidence>
<feature type="region of interest" description="Disordered" evidence="4">
    <location>
        <begin position="1"/>
        <end position="33"/>
    </location>
</feature>
<feature type="region of interest" description="Disordered" evidence="4">
    <location>
        <begin position="121"/>
        <end position="188"/>
    </location>
</feature>
<dbReference type="Proteomes" id="UP001049176">
    <property type="component" value="Chromosome 5"/>
</dbReference>
<dbReference type="GO" id="GO:0005634">
    <property type="term" value="C:nucleus"/>
    <property type="evidence" value="ECO:0007669"/>
    <property type="project" value="UniProtKB-UniRule"/>
</dbReference>
<feature type="DNA-binding region" description="HMG box" evidence="3">
    <location>
        <begin position="30"/>
        <end position="116"/>
    </location>
</feature>
<dbReference type="AlphaFoldDB" id="A0A9P7UT61"/>
<keyword evidence="3" id="KW-0539">Nucleus</keyword>
<dbReference type="KEGG" id="more:E1B28_009436"/>
<dbReference type="PANTHER" id="PTHR10270:SF161">
    <property type="entry name" value="SEX-DETERMINING REGION Y PROTEIN"/>
    <property type="match status" value="1"/>
</dbReference>
<sequence>MPRTRRSRATRNHSATNGPPRNVDANGQRIPRPPNAFMIFRTERASVGKDINDELNRKAREMGYDGHGYNNNKIVGDTSKVLGAVWRSMSDDEKNIYFVMQEEKNREHRLKYPHYLFQPVRSGKKAARAKRTATKTRRTAAKRNVKTGATATTSATVASAESEDDFGSSAPTASPIVNSPAPVTPSLALQISNPTSDIRAQDATADVPVPHSESQVTYTPLHLSLPPLSIPDGHYELSCTSTTAPSVSPIAPHRYQCLPWGLPPQDVFCGSLQDGGQPMVMYQNPNVFYPTDGLYQQGEGYLTGSHLMNDQYQPSLQDNELSSLIDQPAHYYPTSDPVPVAGPSSLVEELYGDGVIPNDYDLAVNAGSSWNTEAPIPESAEVDLSFADVSQLPPGMYQEWMSVAPSEYSGVSFE</sequence>
<evidence type="ECO:0000256" key="1">
    <source>
        <dbReference type="ARBA" id="ARBA00023125"/>
    </source>
</evidence>
<dbReference type="GO" id="GO:0001228">
    <property type="term" value="F:DNA-binding transcription activator activity, RNA polymerase II-specific"/>
    <property type="evidence" value="ECO:0007669"/>
    <property type="project" value="TreeGrafter"/>
</dbReference>
<feature type="compositionally biased region" description="Low complexity" evidence="4">
    <location>
        <begin position="147"/>
        <end position="160"/>
    </location>
</feature>